<dbReference type="Gene3D" id="3.70.10.10">
    <property type="match status" value="1"/>
</dbReference>
<dbReference type="GO" id="GO:0006275">
    <property type="term" value="P:regulation of DNA replication"/>
    <property type="evidence" value="ECO:0007669"/>
    <property type="project" value="InterPro"/>
</dbReference>
<organism evidence="5">
    <name type="scientific">mine drainage metagenome</name>
    <dbReference type="NCBI Taxonomy" id="410659"/>
    <lineage>
        <taxon>unclassified sequences</taxon>
        <taxon>metagenomes</taxon>
        <taxon>ecological metagenomes</taxon>
    </lineage>
</organism>
<dbReference type="Pfam" id="PF02747">
    <property type="entry name" value="PCNA_C"/>
    <property type="match status" value="1"/>
</dbReference>
<name>T1ACV0_9ZZZZ</name>
<dbReference type="SUPFAM" id="SSF55979">
    <property type="entry name" value="DNA clamp"/>
    <property type="match status" value="2"/>
</dbReference>
<evidence type="ECO:0000256" key="2">
    <source>
        <dbReference type="ARBA" id="ARBA00023125"/>
    </source>
</evidence>
<dbReference type="PANTHER" id="PTHR11352">
    <property type="entry name" value="PROLIFERATING CELL NUCLEAR ANTIGEN"/>
    <property type="match status" value="1"/>
</dbReference>
<dbReference type="PANTHER" id="PTHR11352:SF0">
    <property type="entry name" value="PROLIFERATING CELL NUCLEAR ANTIGEN"/>
    <property type="match status" value="1"/>
</dbReference>
<dbReference type="InterPro" id="IPR000730">
    <property type="entry name" value="Pr_cel_nuc_antig"/>
</dbReference>
<evidence type="ECO:0000256" key="1">
    <source>
        <dbReference type="ARBA" id="ARBA00010462"/>
    </source>
</evidence>
<proteinExistence type="inferred from homology"/>
<comment type="similarity">
    <text evidence="1">Belongs to the PCNA family.</text>
</comment>
<reference evidence="5" key="2">
    <citation type="journal article" date="2014" name="ISME J.">
        <title>Microbial stratification in low pH oxic and suboxic macroscopic growths along an acid mine drainage.</title>
        <authorList>
            <person name="Mendez-Garcia C."/>
            <person name="Mesa V."/>
            <person name="Sprenger R.R."/>
            <person name="Richter M."/>
            <person name="Diez M.S."/>
            <person name="Solano J."/>
            <person name="Bargiela R."/>
            <person name="Golyshina O.V."/>
            <person name="Manteca A."/>
            <person name="Ramos J.L."/>
            <person name="Gallego J.R."/>
            <person name="Llorente I."/>
            <person name="Martins Dos Santos V.A."/>
            <person name="Jensen O.N."/>
            <person name="Pelaez A.I."/>
            <person name="Sanchez J."/>
            <person name="Ferrer M."/>
        </authorList>
    </citation>
    <scope>NUCLEOTIDE SEQUENCE</scope>
</reference>
<feature type="domain" description="Proliferating cell nuclear antigen PCNA C-terminal" evidence="4">
    <location>
        <begin position="192"/>
        <end position="259"/>
    </location>
</feature>
<evidence type="ECO:0000259" key="4">
    <source>
        <dbReference type="Pfam" id="PF02747"/>
    </source>
</evidence>
<dbReference type="EMBL" id="AUZY01006414">
    <property type="protein sequence ID" value="EQD54458.1"/>
    <property type="molecule type" value="Genomic_DNA"/>
</dbReference>
<feature type="domain" description="Proliferating cell nuclear antigen PCNA N-terminal" evidence="3">
    <location>
        <begin position="19"/>
        <end position="112"/>
    </location>
</feature>
<dbReference type="HAMAP" id="MF_00317">
    <property type="entry name" value="DNApol_clamp_arch"/>
    <property type="match status" value="1"/>
</dbReference>
<accession>T1ACV0</accession>
<dbReference type="PRINTS" id="PR00339">
    <property type="entry name" value="PCNACYCLIN"/>
</dbReference>
<dbReference type="InterPro" id="IPR022648">
    <property type="entry name" value="Pr_cel_nuc_antig_N"/>
</dbReference>
<reference evidence="5" key="1">
    <citation type="submission" date="2013-08" db="EMBL/GenBank/DDBJ databases">
        <authorList>
            <person name="Mendez C."/>
            <person name="Richter M."/>
            <person name="Ferrer M."/>
            <person name="Sanchez J."/>
        </authorList>
    </citation>
    <scope>NUCLEOTIDE SEQUENCE</scope>
</reference>
<dbReference type="GO" id="GO:0030337">
    <property type="term" value="F:DNA polymerase processivity factor activity"/>
    <property type="evidence" value="ECO:0007669"/>
    <property type="project" value="InterPro"/>
</dbReference>
<dbReference type="GO" id="GO:0006272">
    <property type="term" value="P:leading strand elongation"/>
    <property type="evidence" value="ECO:0007669"/>
    <property type="project" value="TreeGrafter"/>
</dbReference>
<dbReference type="CDD" id="cd00577">
    <property type="entry name" value="PCNA"/>
    <property type="match status" value="1"/>
</dbReference>
<dbReference type="InterPro" id="IPR022649">
    <property type="entry name" value="Pr_cel_nuc_antig_C"/>
</dbReference>
<protein>
    <submittedName>
        <fullName evidence="5">Proliferating cell nuclear antigen PcnA</fullName>
    </submittedName>
</protein>
<keyword evidence="2" id="KW-0238">DNA-binding</keyword>
<evidence type="ECO:0000259" key="3">
    <source>
        <dbReference type="Pfam" id="PF00705"/>
    </source>
</evidence>
<sequence>MGKATYLERGRVGPPGFPMFKARIRMEVLREVVEAVSTLVSEAKFVISKDGLEVKAVDPSHVAMLLLRLSPAAFEEFTGEPTEIGVDMERFKDVLRLSKPGDSVSLQYDGGKNPLVTRVGKVVRAMSLVDPASLTDPKVPTVNPPAKAVVRMEELRQGIRGSESIADNVILELDPDSFTLHSESETDKMDMRLTKTDGLVAIEAKERVKSMYPLDFFSAMMKSISSADEVTLHVGNEYPLKIEFPVAQQKGSGEFLLAPRVEEE</sequence>
<dbReference type="GO" id="GO:0003677">
    <property type="term" value="F:DNA binding"/>
    <property type="evidence" value="ECO:0007669"/>
    <property type="project" value="UniProtKB-KW"/>
</dbReference>
<dbReference type="NCBIfam" id="NF002222">
    <property type="entry name" value="PRK01115.1-5"/>
    <property type="match status" value="1"/>
</dbReference>
<dbReference type="AlphaFoldDB" id="T1ACV0"/>
<comment type="caution">
    <text evidence="5">The sequence shown here is derived from an EMBL/GenBank/DDBJ whole genome shotgun (WGS) entry which is preliminary data.</text>
</comment>
<dbReference type="InterPro" id="IPR046938">
    <property type="entry name" value="DNA_clamp_sf"/>
</dbReference>
<dbReference type="PROSITE" id="PS01251">
    <property type="entry name" value="PCNA_1"/>
    <property type="match status" value="1"/>
</dbReference>
<dbReference type="InterPro" id="IPR022659">
    <property type="entry name" value="Pr_cel_nuc_antig_CS"/>
</dbReference>
<evidence type="ECO:0000313" key="5">
    <source>
        <dbReference type="EMBL" id="EQD54458.1"/>
    </source>
</evidence>
<dbReference type="Pfam" id="PF00705">
    <property type="entry name" value="PCNA_N"/>
    <property type="match status" value="1"/>
</dbReference>
<gene>
    <name evidence="5" type="ORF">B1B_09678</name>
</gene>